<dbReference type="InterPro" id="IPR036590">
    <property type="entry name" value="SRAP-like"/>
</dbReference>
<dbReference type="EC" id="3.4.-.-" evidence="8"/>
<evidence type="ECO:0000313" key="10">
    <source>
        <dbReference type="Proteomes" id="UP001499959"/>
    </source>
</evidence>
<sequence>MCYSAKVWQAYQDYVRRFGAVIGIREFAQLYADRQKGAKVKTTKAMDDAFLRAGTSETRGIAQAIEAWNAEQIAELERLLFRQRRRLVDAERTLRTKSTKKALDDQRIASNRIEWAKGKLADLHRTVPVERDSRIFPGMYAPVMVIEQGRRVIKPMRYQCRPAGKPAVYDTKYPGTYNARRDNLEGFWKGQFGHTHGVIVCDAFYENVSRHKVEGCALADGEAEENMVLEFKPQPQQDMLIACLYSHWQGDGEELWSFAAITDEPPPEVAAAGHDRCIIPIREEHLDTWLNPDPNNLADLYAILDDRQRPYYEHRMAA</sequence>
<organism evidence="9 10">
    <name type="scientific">Lysobacter hankyongensis</name>
    <dbReference type="NCBI Taxonomy" id="1176535"/>
    <lineage>
        <taxon>Bacteria</taxon>
        <taxon>Pseudomonadati</taxon>
        <taxon>Pseudomonadota</taxon>
        <taxon>Gammaproteobacteria</taxon>
        <taxon>Lysobacterales</taxon>
        <taxon>Lysobacteraceae</taxon>
        <taxon>Lysobacter</taxon>
    </lineage>
</organism>
<keyword evidence="10" id="KW-1185">Reference proteome</keyword>
<keyword evidence="2 8" id="KW-0645">Protease</keyword>
<keyword evidence="7" id="KW-0456">Lyase</keyword>
<keyword evidence="4 8" id="KW-0378">Hydrolase</keyword>
<reference evidence="10" key="1">
    <citation type="journal article" date="2019" name="Int. J. Syst. Evol. Microbiol.">
        <title>The Global Catalogue of Microorganisms (GCM) 10K type strain sequencing project: providing services to taxonomists for standard genome sequencing and annotation.</title>
        <authorList>
            <consortium name="The Broad Institute Genomics Platform"/>
            <consortium name="The Broad Institute Genome Sequencing Center for Infectious Disease"/>
            <person name="Wu L."/>
            <person name="Ma J."/>
        </authorList>
    </citation>
    <scope>NUCLEOTIDE SEQUENCE [LARGE SCALE GENOMIC DNA]</scope>
    <source>
        <strain evidence="10">JCM 18204</strain>
    </source>
</reference>
<dbReference type="SUPFAM" id="SSF143081">
    <property type="entry name" value="BB1717-like"/>
    <property type="match status" value="1"/>
</dbReference>
<evidence type="ECO:0000256" key="1">
    <source>
        <dbReference type="ARBA" id="ARBA00008136"/>
    </source>
</evidence>
<dbReference type="PANTHER" id="PTHR13604:SF0">
    <property type="entry name" value="ABASIC SITE PROCESSING PROTEIN HMCES"/>
    <property type="match status" value="1"/>
</dbReference>
<dbReference type="Pfam" id="PF02586">
    <property type="entry name" value="SRAP"/>
    <property type="match status" value="1"/>
</dbReference>
<evidence type="ECO:0000256" key="2">
    <source>
        <dbReference type="ARBA" id="ARBA00022670"/>
    </source>
</evidence>
<evidence type="ECO:0000313" key="9">
    <source>
        <dbReference type="EMBL" id="GAA4782344.1"/>
    </source>
</evidence>
<keyword evidence="6" id="KW-0238">DNA-binding</keyword>
<dbReference type="PANTHER" id="PTHR13604">
    <property type="entry name" value="DC12-RELATED"/>
    <property type="match status" value="1"/>
</dbReference>
<evidence type="ECO:0000256" key="4">
    <source>
        <dbReference type="ARBA" id="ARBA00022801"/>
    </source>
</evidence>
<evidence type="ECO:0000256" key="5">
    <source>
        <dbReference type="ARBA" id="ARBA00023124"/>
    </source>
</evidence>
<evidence type="ECO:0000256" key="6">
    <source>
        <dbReference type="ARBA" id="ARBA00023125"/>
    </source>
</evidence>
<evidence type="ECO:0000256" key="3">
    <source>
        <dbReference type="ARBA" id="ARBA00022763"/>
    </source>
</evidence>
<name>A0ABP9AL62_9GAMM</name>
<dbReference type="EMBL" id="BAABJE010000001">
    <property type="protein sequence ID" value="GAA4782344.1"/>
    <property type="molecule type" value="Genomic_DNA"/>
</dbReference>
<keyword evidence="5" id="KW-0190">Covalent protein-DNA linkage</keyword>
<dbReference type="RefSeq" id="WP_345301555.1">
    <property type="nucleotide sequence ID" value="NZ_BAABJE010000001.1"/>
</dbReference>
<evidence type="ECO:0000256" key="7">
    <source>
        <dbReference type="ARBA" id="ARBA00023239"/>
    </source>
</evidence>
<accession>A0ABP9AL62</accession>
<dbReference type="Gene3D" id="3.90.1680.10">
    <property type="entry name" value="SOS response associated peptidase-like"/>
    <property type="match status" value="1"/>
</dbReference>
<protein>
    <recommendedName>
        <fullName evidence="8">Abasic site processing protein</fullName>
        <ecNumber evidence="8">3.4.-.-</ecNumber>
    </recommendedName>
</protein>
<comment type="caution">
    <text evidence="9">The sequence shown here is derived from an EMBL/GenBank/DDBJ whole genome shotgun (WGS) entry which is preliminary data.</text>
</comment>
<comment type="similarity">
    <text evidence="1 8">Belongs to the SOS response-associated peptidase family.</text>
</comment>
<dbReference type="Proteomes" id="UP001499959">
    <property type="component" value="Unassembled WGS sequence"/>
</dbReference>
<evidence type="ECO:0000256" key="8">
    <source>
        <dbReference type="RuleBase" id="RU364100"/>
    </source>
</evidence>
<dbReference type="InterPro" id="IPR003738">
    <property type="entry name" value="SRAP"/>
</dbReference>
<proteinExistence type="inferred from homology"/>
<gene>
    <name evidence="9" type="ORF">GCM10023307_03580</name>
</gene>
<keyword evidence="3" id="KW-0227">DNA damage</keyword>